<evidence type="ECO:0000313" key="2">
    <source>
        <dbReference type="Proteomes" id="UP000320496"/>
    </source>
</evidence>
<organism evidence="1 2">
    <name type="scientific">Maioricimonas rarisocia</name>
    <dbReference type="NCBI Taxonomy" id="2528026"/>
    <lineage>
        <taxon>Bacteria</taxon>
        <taxon>Pseudomonadati</taxon>
        <taxon>Planctomycetota</taxon>
        <taxon>Planctomycetia</taxon>
        <taxon>Planctomycetales</taxon>
        <taxon>Planctomycetaceae</taxon>
        <taxon>Maioricimonas</taxon>
    </lineage>
</organism>
<dbReference type="OrthoDB" id="981448at2"/>
<protein>
    <recommendedName>
        <fullName evidence="3">DUF4177 domain-containing protein</fullName>
    </recommendedName>
</protein>
<name>A0A517ZDC3_9PLAN</name>
<dbReference type="RefSeq" id="WP_145371772.1">
    <property type="nucleotide sequence ID" value="NZ_CP036275.1"/>
</dbReference>
<evidence type="ECO:0000313" key="1">
    <source>
        <dbReference type="EMBL" id="QDU40484.1"/>
    </source>
</evidence>
<sequence length="93" mass="10203">MNYKSVYIKGKWLSVQKGGLLGKKEETDFSRIDGNQLAEQIESACNEFARNGFKVISITPVSSGSSDYIQGLNRVFTPTTGAIVTAERIEQSP</sequence>
<proteinExistence type="predicted"/>
<dbReference type="Proteomes" id="UP000320496">
    <property type="component" value="Chromosome"/>
</dbReference>
<accession>A0A517ZDC3</accession>
<reference evidence="1 2" key="1">
    <citation type="submission" date="2019-02" db="EMBL/GenBank/DDBJ databases">
        <title>Deep-cultivation of Planctomycetes and their phenomic and genomic characterization uncovers novel biology.</title>
        <authorList>
            <person name="Wiegand S."/>
            <person name="Jogler M."/>
            <person name="Boedeker C."/>
            <person name="Pinto D."/>
            <person name="Vollmers J."/>
            <person name="Rivas-Marin E."/>
            <person name="Kohn T."/>
            <person name="Peeters S.H."/>
            <person name="Heuer A."/>
            <person name="Rast P."/>
            <person name="Oberbeckmann S."/>
            <person name="Bunk B."/>
            <person name="Jeske O."/>
            <person name="Meyerdierks A."/>
            <person name="Storesund J.E."/>
            <person name="Kallscheuer N."/>
            <person name="Luecker S."/>
            <person name="Lage O.M."/>
            <person name="Pohl T."/>
            <person name="Merkel B.J."/>
            <person name="Hornburger P."/>
            <person name="Mueller R.-W."/>
            <person name="Bruemmer F."/>
            <person name="Labrenz M."/>
            <person name="Spormann A.M."/>
            <person name="Op den Camp H."/>
            <person name="Overmann J."/>
            <person name="Amann R."/>
            <person name="Jetten M.S.M."/>
            <person name="Mascher T."/>
            <person name="Medema M.H."/>
            <person name="Devos D.P."/>
            <person name="Kaster A.-K."/>
            <person name="Ovreas L."/>
            <person name="Rohde M."/>
            <person name="Galperin M.Y."/>
            <person name="Jogler C."/>
        </authorList>
    </citation>
    <scope>NUCLEOTIDE SEQUENCE [LARGE SCALE GENOMIC DNA]</scope>
    <source>
        <strain evidence="1 2">Mal4</strain>
    </source>
</reference>
<dbReference type="KEGG" id="mri:Mal4_48410"/>
<evidence type="ECO:0008006" key="3">
    <source>
        <dbReference type="Google" id="ProtNLM"/>
    </source>
</evidence>
<dbReference type="EMBL" id="CP036275">
    <property type="protein sequence ID" value="QDU40484.1"/>
    <property type="molecule type" value="Genomic_DNA"/>
</dbReference>
<dbReference type="AlphaFoldDB" id="A0A517ZDC3"/>
<gene>
    <name evidence="1" type="ORF">Mal4_48410</name>
</gene>
<keyword evidence="2" id="KW-1185">Reference proteome</keyword>